<dbReference type="EnsemblMetazoa" id="ACUA002102-RA">
    <property type="protein sequence ID" value="ACUA002102-PA"/>
    <property type="gene ID" value="ACUA002102"/>
</dbReference>
<dbReference type="EMBL" id="AXCM01015408">
    <property type="status" value="NOT_ANNOTATED_CDS"/>
    <property type="molecule type" value="Genomic_DNA"/>
</dbReference>
<dbReference type="VEuPathDB" id="VectorBase:ACUA002102"/>
<protein>
    <submittedName>
        <fullName evidence="1">Uncharacterized protein</fullName>
    </submittedName>
</protein>
<sequence>MESVGSFQFYVDSTTFGSNKLCHSSICLAGCTTGSDGRNKKSSAPSGECTLHLLWDQSRWHGAVHKFRWQEKAKSTTAGAHFNKLGDIIFDMYFLGIAKESKAGDITSASISATMSTAKRLVLSLRGRKESHGTAGTSSTRLVSANSTSPGHELDEIAVVSVGAESGHVSYGSLSLGHTNGPRYIPGKCCRECFVCPIFCCGPSFPSPFVLFPYLTLTGGLGYSRYSTIFGSSRCMPSRQRS</sequence>
<accession>A0A182LU89</accession>
<organism evidence="1 2">
    <name type="scientific">Anopheles culicifacies</name>
    <dbReference type="NCBI Taxonomy" id="139723"/>
    <lineage>
        <taxon>Eukaryota</taxon>
        <taxon>Metazoa</taxon>
        <taxon>Ecdysozoa</taxon>
        <taxon>Arthropoda</taxon>
        <taxon>Hexapoda</taxon>
        <taxon>Insecta</taxon>
        <taxon>Pterygota</taxon>
        <taxon>Neoptera</taxon>
        <taxon>Endopterygota</taxon>
        <taxon>Diptera</taxon>
        <taxon>Nematocera</taxon>
        <taxon>Culicoidea</taxon>
        <taxon>Culicidae</taxon>
        <taxon>Anophelinae</taxon>
        <taxon>Anopheles</taxon>
        <taxon>culicifacies species complex</taxon>
    </lineage>
</organism>
<reference evidence="1" key="2">
    <citation type="submission" date="2020-05" db="UniProtKB">
        <authorList>
            <consortium name="EnsemblMetazoa"/>
        </authorList>
    </citation>
    <scope>IDENTIFICATION</scope>
    <source>
        <strain evidence="1">A-37</strain>
    </source>
</reference>
<evidence type="ECO:0000313" key="2">
    <source>
        <dbReference type="Proteomes" id="UP000075883"/>
    </source>
</evidence>
<dbReference type="STRING" id="139723.A0A182LU89"/>
<keyword evidence="2" id="KW-1185">Reference proteome</keyword>
<reference evidence="2" key="1">
    <citation type="submission" date="2013-09" db="EMBL/GenBank/DDBJ databases">
        <title>The Genome Sequence of Anopheles culicifacies species A.</title>
        <authorList>
            <consortium name="The Broad Institute Genomics Platform"/>
            <person name="Neafsey D.E."/>
            <person name="Besansky N."/>
            <person name="Howell P."/>
            <person name="Walton C."/>
            <person name="Young S.K."/>
            <person name="Zeng Q."/>
            <person name="Gargeya S."/>
            <person name="Fitzgerald M."/>
            <person name="Haas B."/>
            <person name="Abouelleil A."/>
            <person name="Allen A.W."/>
            <person name="Alvarado L."/>
            <person name="Arachchi H.M."/>
            <person name="Berlin A.M."/>
            <person name="Chapman S.B."/>
            <person name="Gainer-Dewar J."/>
            <person name="Goldberg J."/>
            <person name="Griggs A."/>
            <person name="Gujja S."/>
            <person name="Hansen M."/>
            <person name="Howarth C."/>
            <person name="Imamovic A."/>
            <person name="Ireland A."/>
            <person name="Larimer J."/>
            <person name="McCowan C."/>
            <person name="Murphy C."/>
            <person name="Pearson M."/>
            <person name="Poon T.W."/>
            <person name="Priest M."/>
            <person name="Roberts A."/>
            <person name="Saif S."/>
            <person name="Shea T."/>
            <person name="Sisk P."/>
            <person name="Sykes S."/>
            <person name="Wortman J."/>
            <person name="Nusbaum C."/>
            <person name="Birren B."/>
        </authorList>
    </citation>
    <scope>NUCLEOTIDE SEQUENCE [LARGE SCALE GENOMIC DNA]</scope>
    <source>
        <strain evidence="2">A-37</strain>
    </source>
</reference>
<name>A0A182LU89_9DIPT</name>
<proteinExistence type="predicted"/>
<dbReference type="Proteomes" id="UP000075883">
    <property type="component" value="Unassembled WGS sequence"/>
</dbReference>
<dbReference type="AlphaFoldDB" id="A0A182LU89"/>
<evidence type="ECO:0000313" key="1">
    <source>
        <dbReference type="EnsemblMetazoa" id="ACUA002102-PA"/>
    </source>
</evidence>